<organism evidence="15 16">
    <name type="scientific">Perilla frutescens var. hirtella</name>
    <name type="common">Perilla citriodora</name>
    <name type="synonym">Perilla setoyensis</name>
    <dbReference type="NCBI Taxonomy" id="608512"/>
    <lineage>
        <taxon>Eukaryota</taxon>
        <taxon>Viridiplantae</taxon>
        <taxon>Streptophyta</taxon>
        <taxon>Embryophyta</taxon>
        <taxon>Tracheophyta</taxon>
        <taxon>Spermatophyta</taxon>
        <taxon>Magnoliopsida</taxon>
        <taxon>eudicotyledons</taxon>
        <taxon>Gunneridae</taxon>
        <taxon>Pentapetalae</taxon>
        <taxon>asterids</taxon>
        <taxon>lamiids</taxon>
        <taxon>Lamiales</taxon>
        <taxon>Lamiaceae</taxon>
        <taxon>Nepetoideae</taxon>
        <taxon>Elsholtzieae</taxon>
        <taxon>Perilla</taxon>
    </lineage>
</organism>
<evidence type="ECO:0000256" key="10">
    <source>
        <dbReference type="ARBA" id="ARBA00023180"/>
    </source>
</evidence>
<evidence type="ECO:0000256" key="3">
    <source>
        <dbReference type="ARBA" id="ARBA00022448"/>
    </source>
</evidence>
<dbReference type="Proteomes" id="UP001190926">
    <property type="component" value="Unassembled WGS sequence"/>
</dbReference>
<dbReference type="GO" id="GO:0016020">
    <property type="term" value="C:membrane"/>
    <property type="evidence" value="ECO:0007669"/>
    <property type="project" value="UniProtKB-SubCell"/>
</dbReference>
<sequence length="386" mass="43442">MSKDEFLKIQIPSSLSHFLINGVYTTKIDSEQGKVTVSGNVDPNTLIKKLIKNVVGDVTITANRSEFFDFTFPFTESGVAAFVPIKNDEMKNAWIFMKPLTRGLWLTTGAFFFFTGFVVWVLEHHINEEIQGPPLQQVGIIFWFSFSTLVFAHREKITSNLTRFVVIVWVFVVLVLTSSYTASLTSMLTVQQLQPTVTHIYDLIKDGEYVGYQYGSFVAGLMRKYNFDSSMFRSYKTLEEYDEALSKGSRNGGVAAIVDELPYIRLFLSKYCNKYTMISPIYPTSGFGFVFPKGSPLVDDVSRAILKLKEVEKMVRISRKWFNEGSCTGSDGTTITSKRLSADSFKGLFLVAGLSSSLALAIFLLRFVYENRCILTSAASTKHKNS</sequence>
<evidence type="ECO:0000256" key="11">
    <source>
        <dbReference type="ARBA" id="ARBA00023286"/>
    </source>
</evidence>
<keyword evidence="9 15" id="KW-0675">Receptor</keyword>
<dbReference type="GO" id="GO:0015276">
    <property type="term" value="F:ligand-gated monoatomic ion channel activity"/>
    <property type="evidence" value="ECO:0007669"/>
    <property type="project" value="InterPro"/>
</dbReference>
<feature type="transmembrane region" description="Helical" evidence="13">
    <location>
        <begin position="134"/>
        <end position="152"/>
    </location>
</feature>
<keyword evidence="12" id="KW-0407">Ion channel</keyword>
<keyword evidence="7" id="KW-0406">Ion transport</keyword>
<dbReference type="EMBL" id="SDAM02029595">
    <property type="protein sequence ID" value="KAH6755666.1"/>
    <property type="molecule type" value="Genomic_DNA"/>
</dbReference>
<keyword evidence="10" id="KW-0325">Glycoprotein</keyword>
<evidence type="ECO:0000256" key="2">
    <source>
        <dbReference type="ARBA" id="ARBA00008685"/>
    </source>
</evidence>
<dbReference type="Gene3D" id="1.10.287.70">
    <property type="match status" value="1"/>
</dbReference>
<dbReference type="InterPro" id="IPR015683">
    <property type="entry name" value="Ionotropic_Glu_rcpt"/>
</dbReference>
<evidence type="ECO:0000256" key="8">
    <source>
        <dbReference type="ARBA" id="ARBA00023136"/>
    </source>
</evidence>
<evidence type="ECO:0000256" key="5">
    <source>
        <dbReference type="ARBA" id="ARBA00022729"/>
    </source>
</evidence>
<evidence type="ECO:0000256" key="6">
    <source>
        <dbReference type="ARBA" id="ARBA00022989"/>
    </source>
</evidence>
<dbReference type="InterPro" id="IPR001320">
    <property type="entry name" value="Iontro_rcpt_C"/>
</dbReference>
<name>A0AAD4NWE8_PERFH</name>
<evidence type="ECO:0000256" key="9">
    <source>
        <dbReference type="ARBA" id="ARBA00023170"/>
    </source>
</evidence>
<keyword evidence="11" id="KW-1071">Ligand-gated ion channel</keyword>
<keyword evidence="8 13" id="KW-0472">Membrane</keyword>
<evidence type="ECO:0000256" key="12">
    <source>
        <dbReference type="ARBA" id="ARBA00023303"/>
    </source>
</evidence>
<feature type="transmembrane region" description="Helical" evidence="13">
    <location>
        <begin position="164"/>
        <end position="189"/>
    </location>
</feature>
<accession>A0AAD4NWE8</accession>
<evidence type="ECO:0000256" key="1">
    <source>
        <dbReference type="ARBA" id="ARBA00004141"/>
    </source>
</evidence>
<comment type="subcellular location">
    <subcellularLocation>
        <location evidence="1">Membrane</location>
        <topology evidence="1">Multi-pass membrane protein</topology>
    </subcellularLocation>
</comment>
<comment type="caution">
    <text evidence="15">The sequence shown here is derived from an EMBL/GenBank/DDBJ whole genome shotgun (WGS) entry which is preliminary data.</text>
</comment>
<feature type="transmembrane region" description="Helical" evidence="13">
    <location>
        <begin position="348"/>
        <end position="369"/>
    </location>
</feature>
<evidence type="ECO:0000256" key="13">
    <source>
        <dbReference type="SAM" id="Phobius"/>
    </source>
</evidence>
<evidence type="ECO:0000259" key="14">
    <source>
        <dbReference type="SMART" id="SM00079"/>
    </source>
</evidence>
<keyword evidence="3" id="KW-0813">Transport</keyword>
<feature type="domain" description="Ionotropic glutamate receptor C-terminal" evidence="14">
    <location>
        <begin position="8"/>
        <end position="324"/>
    </location>
</feature>
<protein>
    <submittedName>
        <fullName evidence="15">Glutamate receptor 2.7</fullName>
    </submittedName>
</protein>
<evidence type="ECO:0000313" key="16">
    <source>
        <dbReference type="Proteomes" id="UP001190926"/>
    </source>
</evidence>
<evidence type="ECO:0000256" key="7">
    <source>
        <dbReference type="ARBA" id="ARBA00023065"/>
    </source>
</evidence>
<gene>
    <name evidence="15" type="ORF">C2S53_010530</name>
</gene>
<dbReference type="FunFam" id="1.10.287.70:FF:000037">
    <property type="entry name" value="Glutamate receptor"/>
    <property type="match status" value="1"/>
</dbReference>
<dbReference type="AlphaFoldDB" id="A0AAD4NWE8"/>
<dbReference type="FunFam" id="3.40.190.10:FF:000195">
    <property type="entry name" value="Glutamate receptor 2.7"/>
    <property type="match status" value="1"/>
</dbReference>
<dbReference type="Gene3D" id="3.40.190.10">
    <property type="entry name" value="Periplasmic binding protein-like II"/>
    <property type="match status" value="2"/>
</dbReference>
<keyword evidence="4 13" id="KW-0812">Transmembrane</keyword>
<keyword evidence="16" id="KW-1185">Reference proteome</keyword>
<dbReference type="SMART" id="SM00079">
    <property type="entry name" value="PBPe"/>
    <property type="match status" value="1"/>
</dbReference>
<keyword evidence="5" id="KW-0732">Signal</keyword>
<evidence type="ECO:0000256" key="4">
    <source>
        <dbReference type="ARBA" id="ARBA00022692"/>
    </source>
</evidence>
<proteinExistence type="inferred from homology"/>
<evidence type="ECO:0000313" key="15">
    <source>
        <dbReference type="EMBL" id="KAH6755666.1"/>
    </source>
</evidence>
<dbReference type="PANTHER" id="PTHR18966">
    <property type="entry name" value="IONOTROPIC GLUTAMATE RECEPTOR"/>
    <property type="match status" value="1"/>
</dbReference>
<reference evidence="15 16" key="1">
    <citation type="journal article" date="2021" name="Nat. Commun.">
        <title>Incipient diploidization of the medicinal plant Perilla within 10,000 years.</title>
        <authorList>
            <person name="Zhang Y."/>
            <person name="Shen Q."/>
            <person name="Leng L."/>
            <person name="Zhang D."/>
            <person name="Chen S."/>
            <person name="Shi Y."/>
            <person name="Ning Z."/>
            <person name="Chen S."/>
        </authorList>
    </citation>
    <scope>NUCLEOTIDE SEQUENCE [LARGE SCALE GENOMIC DNA]</scope>
    <source>
        <strain evidence="16">cv. PC099</strain>
    </source>
</reference>
<dbReference type="SUPFAM" id="SSF53850">
    <property type="entry name" value="Periplasmic binding protein-like II"/>
    <property type="match status" value="1"/>
</dbReference>
<feature type="transmembrane region" description="Helical" evidence="13">
    <location>
        <begin position="104"/>
        <end position="122"/>
    </location>
</feature>
<keyword evidence="6 13" id="KW-1133">Transmembrane helix</keyword>
<dbReference type="Pfam" id="PF00060">
    <property type="entry name" value="Lig_chan"/>
    <property type="match status" value="1"/>
</dbReference>
<comment type="similarity">
    <text evidence="2">Belongs to the glutamate-gated ion channel (TC 1.A.10.1) family.</text>
</comment>